<reference evidence="10 11" key="1">
    <citation type="journal article" date="2016" name="Nat. Commun.">
        <title>Thousands of microbial genomes shed light on interconnected biogeochemical processes in an aquifer system.</title>
        <authorList>
            <person name="Anantharaman K."/>
            <person name="Brown C.T."/>
            <person name="Hug L.A."/>
            <person name="Sharon I."/>
            <person name="Castelle C.J."/>
            <person name="Probst A.J."/>
            <person name="Thomas B.C."/>
            <person name="Singh A."/>
            <person name="Wilkins M.J."/>
            <person name="Karaoz U."/>
            <person name="Brodie E.L."/>
            <person name="Williams K.H."/>
            <person name="Hubbard S.S."/>
            <person name="Banfield J.F."/>
        </authorList>
    </citation>
    <scope>NUCLEOTIDE SEQUENCE [LARGE SCALE GENOMIC DNA]</scope>
</reference>
<dbReference type="PROSITE" id="PS51464">
    <property type="entry name" value="SIS"/>
    <property type="match status" value="2"/>
</dbReference>
<dbReference type="NCBIfam" id="TIGR01135">
    <property type="entry name" value="glmS"/>
    <property type="match status" value="1"/>
</dbReference>
<evidence type="ECO:0000259" key="9">
    <source>
        <dbReference type="PROSITE" id="PS51464"/>
    </source>
</evidence>
<evidence type="ECO:0000313" key="10">
    <source>
        <dbReference type="EMBL" id="OGK47003.1"/>
    </source>
</evidence>
<sequence length="590" mass="65369">MCGIYGYIGSKSAHEVITDGLKRLDYRGYDSWGVAVMNEKDIEVTKDVGLVKSIEETAAKHSHIGIGHTRWATHGAVTVLNAHPHLSTDKTFTLAQNGIVENFKELKDDLVKKGYKFESQTDTEVIVRLIEEEMKTLPNIHDAIIKTFRKLTGRNTIIVLTHKGEIIAARNGSPLVIGQNSKTSEMYVSSDTLSFAPYVDEILVMENMQIVYLTENKIKAHDMAKGTDFDPQFEKLDVKNSIVDKAGYEHYMLKEIHETPESISAILHSNTEKYLSLAGLLKTSRTVYTMGSGSAGVAAAQIAFYLRQNSKLNAISLIGAEAQEYFPLFTKDDVIIVPSQSGETADVLEVLEVIKKKGTHIVSYVNMPGSMITRMSEIGFLAEAGPEVCVMSTKVFTSQIAWGYYVSKYIMGNKDLGEKELITLTKTMKGYLEDKKNHDALIELAKMLKEKHDIFLLGKYQNFAVMHEGMIKLIEGTYKHAHALPAGDLKHYAITLIEQGVPVIAVYGDDIANSDIENSISQVKARGATVIGVGPIRHGNLDHFLRIPNTGETQAIMNIIPLQLLAYYLAKELGNSIDKPRNIAKSVTVK</sequence>
<feature type="domain" description="SIS" evidence="9">
    <location>
        <begin position="277"/>
        <end position="416"/>
    </location>
</feature>
<dbReference type="CDD" id="cd05008">
    <property type="entry name" value="SIS_GlmS_GlmD_1"/>
    <property type="match status" value="1"/>
</dbReference>
<comment type="catalytic activity">
    <reaction evidence="1">
        <text>D-fructose 6-phosphate + L-glutamine = D-glucosamine 6-phosphate + L-glutamate</text>
        <dbReference type="Rhea" id="RHEA:13237"/>
        <dbReference type="ChEBI" id="CHEBI:29985"/>
        <dbReference type="ChEBI" id="CHEBI:58359"/>
        <dbReference type="ChEBI" id="CHEBI:58725"/>
        <dbReference type="ChEBI" id="CHEBI:61527"/>
        <dbReference type="EC" id="2.6.1.16"/>
    </reaction>
</comment>
<evidence type="ECO:0000256" key="5">
    <source>
        <dbReference type="ARBA" id="ARBA00022679"/>
    </source>
</evidence>
<dbReference type="InterPro" id="IPR035490">
    <property type="entry name" value="GlmS/FrlB_SIS"/>
</dbReference>
<keyword evidence="5" id="KW-0808">Transferase</keyword>
<dbReference type="GO" id="GO:0004360">
    <property type="term" value="F:glutamine-fructose-6-phosphate transaminase (isomerizing) activity"/>
    <property type="evidence" value="ECO:0007669"/>
    <property type="project" value="UniProtKB-EC"/>
</dbReference>
<evidence type="ECO:0000256" key="1">
    <source>
        <dbReference type="ARBA" id="ARBA00001031"/>
    </source>
</evidence>
<proteinExistence type="predicted"/>
<dbReference type="InterPro" id="IPR035466">
    <property type="entry name" value="GlmS/AgaS_SIS"/>
</dbReference>
<dbReference type="InterPro" id="IPR005855">
    <property type="entry name" value="GFAT"/>
</dbReference>
<organism evidence="10 11">
    <name type="scientific">Candidatus Roizmanbacteria bacterium RIFCSPLOWO2_01_FULL_38_12</name>
    <dbReference type="NCBI Taxonomy" id="1802061"/>
    <lineage>
        <taxon>Bacteria</taxon>
        <taxon>Candidatus Roizmaniibacteriota</taxon>
    </lineage>
</organism>
<dbReference type="Pfam" id="PF01380">
    <property type="entry name" value="SIS"/>
    <property type="match status" value="2"/>
</dbReference>
<dbReference type="InterPro" id="IPR029055">
    <property type="entry name" value="Ntn_hydrolases_N"/>
</dbReference>
<dbReference type="AlphaFoldDB" id="A0A1F7IUH0"/>
<dbReference type="InterPro" id="IPR047084">
    <property type="entry name" value="GFAT_N"/>
</dbReference>
<keyword evidence="4" id="KW-0032">Aminotransferase</keyword>
<dbReference type="CDD" id="cd05009">
    <property type="entry name" value="SIS_GlmS_GlmD_2"/>
    <property type="match status" value="1"/>
</dbReference>
<dbReference type="InterPro" id="IPR046348">
    <property type="entry name" value="SIS_dom_sf"/>
</dbReference>
<evidence type="ECO:0000256" key="2">
    <source>
        <dbReference type="ARBA" id="ARBA00012916"/>
    </source>
</evidence>
<evidence type="ECO:0000256" key="4">
    <source>
        <dbReference type="ARBA" id="ARBA00022576"/>
    </source>
</evidence>
<feature type="domain" description="Glutamine amidotransferase type-2" evidence="8">
    <location>
        <begin position="2"/>
        <end position="216"/>
    </location>
</feature>
<evidence type="ECO:0000313" key="11">
    <source>
        <dbReference type="Proteomes" id="UP000177141"/>
    </source>
</evidence>
<dbReference type="InterPro" id="IPR001347">
    <property type="entry name" value="SIS_dom"/>
</dbReference>
<dbReference type="PROSITE" id="PS51278">
    <property type="entry name" value="GATASE_TYPE_2"/>
    <property type="match status" value="1"/>
</dbReference>
<evidence type="ECO:0000256" key="6">
    <source>
        <dbReference type="ARBA" id="ARBA00022737"/>
    </source>
</evidence>
<evidence type="ECO:0000256" key="7">
    <source>
        <dbReference type="ARBA" id="ARBA00022962"/>
    </source>
</evidence>
<dbReference type="Gene3D" id="3.60.20.10">
    <property type="entry name" value="Glutamine Phosphoribosylpyrophosphate, subunit 1, domain 1"/>
    <property type="match status" value="1"/>
</dbReference>
<name>A0A1F7IUH0_9BACT</name>
<dbReference type="GO" id="GO:0006002">
    <property type="term" value="P:fructose 6-phosphate metabolic process"/>
    <property type="evidence" value="ECO:0007669"/>
    <property type="project" value="TreeGrafter"/>
</dbReference>
<dbReference type="PANTHER" id="PTHR10937">
    <property type="entry name" value="GLUCOSAMINE--FRUCTOSE-6-PHOSPHATE AMINOTRANSFERASE, ISOMERIZING"/>
    <property type="match status" value="1"/>
</dbReference>
<dbReference type="GO" id="GO:0006047">
    <property type="term" value="P:UDP-N-acetylglucosamine metabolic process"/>
    <property type="evidence" value="ECO:0007669"/>
    <property type="project" value="TreeGrafter"/>
</dbReference>
<dbReference type="GO" id="GO:0006487">
    <property type="term" value="P:protein N-linked glycosylation"/>
    <property type="evidence" value="ECO:0007669"/>
    <property type="project" value="TreeGrafter"/>
</dbReference>
<dbReference type="PANTHER" id="PTHR10937:SF0">
    <property type="entry name" value="GLUTAMINE--FRUCTOSE-6-PHOSPHATE TRANSAMINASE (ISOMERIZING)"/>
    <property type="match status" value="1"/>
</dbReference>
<dbReference type="STRING" id="1802061.A3A93_02675"/>
<dbReference type="EMBL" id="MGAL01000036">
    <property type="protein sequence ID" value="OGK47003.1"/>
    <property type="molecule type" value="Genomic_DNA"/>
</dbReference>
<dbReference type="FunFam" id="3.60.20.10:FF:000006">
    <property type="entry name" value="Glutamine--fructose-6-phosphate aminotransferase [isomerizing]"/>
    <property type="match status" value="1"/>
</dbReference>
<keyword evidence="7" id="KW-0315">Glutamine amidotransferase</keyword>
<protein>
    <recommendedName>
        <fullName evidence="3">Glutamine--fructose-6-phosphate aminotransferase [isomerizing]</fullName>
        <ecNumber evidence="2">2.6.1.16</ecNumber>
    </recommendedName>
</protein>
<dbReference type="EC" id="2.6.1.16" evidence="2"/>
<feature type="domain" description="SIS" evidence="9">
    <location>
        <begin position="444"/>
        <end position="580"/>
    </location>
</feature>
<comment type="caution">
    <text evidence="10">The sequence shown here is derived from an EMBL/GenBank/DDBJ whole genome shotgun (WGS) entry which is preliminary data.</text>
</comment>
<dbReference type="CDD" id="cd00714">
    <property type="entry name" value="GFAT"/>
    <property type="match status" value="1"/>
</dbReference>
<dbReference type="Pfam" id="PF13522">
    <property type="entry name" value="GATase_6"/>
    <property type="match status" value="1"/>
</dbReference>
<dbReference type="SUPFAM" id="SSF53697">
    <property type="entry name" value="SIS domain"/>
    <property type="match status" value="1"/>
</dbReference>
<dbReference type="Proteomes" id="UP000177141">
    <property type="component" value="Unassembled WGS sequence"/>
</dbReference>
<evidence type="ECO:0000256" key="3">
    <source>
        <dbReference type="ARBA" id="ARBA00016090"/>
    </source>
</evidence>
<dbReference type="Gene3D" id="3.40.50.10490">
    <property type="entry name" value="Glucose-6-phosphate isomerase like protein, domain 1"/>
    <property type="match status" value="2"/>
</dbReference>
<dbReference type="SUPFAM" id="SSF56235">
    <property type="entry name" value="N-terminal nucleophile aminohydrolases (Ntn hydrolases)"/>
    <property type="match status" value="1"/>
</dbReference>
<dbReference type="InterPro" id="IPR017932">
    <property type="entry name" value="GATase_2_dom"/>
</dbReference>
<accession>A0A1F7IUH0</accession>
<keyword evidence="6" id="KW-0677">Repeat</keyword>
<evidence type="ECO:0000259" key="8">
    <source>
        <dbReference type="PROSITE" id="PS51278"/>
    </source>
</evidence>
<gene>
    <name evidence="10" type="ORF">A3A93_02675</name>
</gene>
<dbReference type="GO" id="GO:0097367">
    <property type="term" value="F:carbohydrate derivative binding"/>
    <property type="evidence" value="ECO:0007669"/>
    <property type="project" value="InterPro"/>
</dbReference>
<dbReference type="NCBIfam" id="NF001484">
    <property type="entry name" value="PRK00331.1"/>
    <property type="match status" value="1"/>
</dbReference>